<dbReference type="OrthoDB" id="2906425at2759"/>
<keyword evidence="2" id="KW-1185">Reference proteome</keyword>
<dbReference type="InParanoid" id="A0A165RLL3"/>
<dbReference type="Proteomes" id="UP000076761">
    <property type="component" value="Unassembled WGS sequence"/>
</dbReference>
<accession>A0A165RLL3</accession>
<dbReference type="SUPFAM" id="SSF56112">
    <property type="entry name" value="Protein kinase-like (PK-like)"/>
    <property type="match status" value="1"/>
</dbReference>
<dbReference type="InterPro" id="IPR011009">
    <property type="entry name" value="Kinase-like_dom_sf"/>
</dbReference>
<dbReference type="PANTHER" id="PTHR21310">
    <property type="entry name" value="AMINOGLYCOSIDE PHOSPHOTRANSFERASE-RELATED-RELATED"/>
    <property type="match status" value="1"/>
</dbReference>
<evidence type="ECO:0000313" key="2">
    <source>
        <dbReference type="Proteomes" id="UP000076761"/>
    </source>
</evidence>
<sequence>MSLCPCDCASGAQPSVREDGACRLCKRQLCATHDNNTCTPSAIDEDKRTSAGDQAEEHEIRSLLSSFHPEVLKTRASSLRGGIPCSLEGISYDPAYTRTAMGGMNYHINIQFEDGVSWICRLRRQKLGSSSAKLQQRIVLSEAASIKYLSNAGIPVPHVYDYGVGKLALLGQLADIFIKLKENSFDCIGCLTKPDDQSIGPLVAENATDTRDGELDLLGPFSSSTEYRVAFINRQLDLISRREAYIHDAVDAYLVHRSLLDYITTYPQLQSGDQPPFFLRHMDDKGDHILVDDNDWEWVQTTCEVEAFCAPFFLLDIGAYYDGSNELSDGEKFFAKVLEEKGRHDLATHIRNGRVQHRLLQCIAGPIDDTQWFPNLFAGLLATLHGESADEPKKMWREWREAALGKYQNEERLCLLLAASSV</sequence>
<dbReference type="EMBL" id="KV425581">
    <property type="protein sequence ID" value="KZT23994.1"/>
    <property type="molecule type" value="Genomic_DNA"/>
</dbReference>
<evidence type="ECO:0000313" key="1">
    <source>
        <dbReference type="EMBL" id="KZT23994.1"/>
    </source>
</evidence>
<dbReference type="PANTHER" id="PTHR21310:SF15">
    <property type="entry name" value="AMINOGLYCOSIDE PHOSPHOTRANSFERASE DOMAIN-CONTAINING PROTEIN"/>
    <property type="match status" value="1"/>
</dbReference>
<dbReference type="InterPro" id="IPR051678">
    <property type="entry name" value="AGP_Transferase"/>
</dbReference>
<gene>
    <name evidence="1" type="ORF">NEOLEDRAFT_1157085</name>
</gene>
<reference evidence="1 2" key="1">
    <citation type="journal article" date="2016" name="Mol. Biol. Evol.">
        <title>Comparative Genomics of Early-Diverging Mushroom-Forming Fungi Provides Insights into the Origins of Lignocellulose Decay Capabilities.</title>
        <authorList>
            <person name="Nagy L.G."/>
            <person name="Riley R."/>
            <person name="Tritt A."/>
            <person name="Adam C."/>
            <person name="Daum C."/>
            <person name="Floudas D."/>
            <person name="Sun H."/>
            <person name="Yadav J.S."/>
            <person name="Pangilinan J."/>
            <person name="Larsson K.H."/>
            <person name="Matsuura K."/>
            <person name="Barry K."/>
            <person name="Labutti K."/>
            <person name="Kuo R."/>
            <person name="Ohm R.A."/>
            <person name="Bhattacharya S.S."/>
            <person name="Shirouzu T."/>
            <person name="Yoshinaga Y."/>
            <person name="Martin F.M."/>
            <person name="Grigoriev I.V."/>
            <person name="Hibbett D.S."/>
        </authorList>
    </citation>
    <scope>NUCLEOTIDE SEQUENCE [LARGE SCALE GENOMIC DNA]</scope>
    <source>
        <strain evidence="1 2">HHB14362 ss-1</strain>
    </source>
</reference>
<protein>
    <recommendedName>
        <fullName evidence="3">Aminoglycoside phosphotransferase domain-containing protein</fullName>
    </recommendedName>
</protein>
<dbReference type="AlphaFoldDB" id="A0A165RLL3"/>
<proteinExistence type="predicted"/>
<evidence type="ECO:0008006" key="3">
    <source>
        <dbReference type="Google" id="ProtNLM"/>
    </source>
</evidence>
<organism evidence="1 2">
    <name type="scientific">Neolentinus lepideus HHB14362 ss-1</name>
    <dbReference type="NCBI Taxonomy" id="1314782"/>
    <lineage>
        <taxon>Eukaryota</taxon>
        <taxon>Fungi</taxon>
        <taxon>Dikarya</taxon>
        <taxon>Basidiomycota</taxon>
        <taxon>Agaricomycotina</taxon>
        <taxon>Agaricomycetes</taxon>
        <taxon>Gloeophyllales</taxon>
        <taxon>Gloeophyllaceae</taxon>
        <taxon>Neolentinus</taxon>
    </lineage>
</organism>
<name>A0A165RLL3_9AGAM</name>
<dbReference type="STRING" id="1314782.A0A165RLL3"/>